<name>A0A9Q0QTA3_9MAGN</name>
<dbReference type="InterPro" id="IPR011989">
    <property type="entry name" value="ARM-like"/>
</dbReference>
<dbReference type="EMBL" id="JAMYWD010000005">
    <property type="protein sequence ID" value="KAJ4970934.1"/>
    <property type="molecule type" value="Genomic_DNA"/>
</dbReference>
<dbReference type="GO" id="GO:0031267">
    <property type="term" value="F:small GTPase binding"/>
    <property type="evidence" value="ECO:0007669"/>
    <property type="project" value="InterPro"/>
</dbReference>
<evidence type="ECO:0000256" key="8">
    <source>
        <dbReference type="ARBA" id="ARBA00023242"/>
    </source>
</evidence>
<dbReference type="InterPro" id="IPR058584">
    <property type="entry name" value="IMB1_TNPO1-like_TPR"/>
</dbReference>
<gene>
    <name evidence="10" type="ORF">NE237_004033</name>
</gene>
<evidence type="ECO:0000256" key="1">
    <source>
        <dbReference type="ARBA" id="ARBA00004123"/>
    </source>
</evidence>
<evidence type="ECO:0000259" key="9">
    <source>
        <dbReference type="PROSITE" id="PS50166"/>
    </source>
</evidence>
<keyword evidence="11" id="KW-1185">Reference proteome</keyword>
<dbReference type="InterPro" id="IPR016024">
    <property type="entry name" value="ARM-type_fold"/>
</dbReference>
<dbReference type="OrthoDB" id="10263328at2759"/>
<dbReference type="Pfam" id="PF03810">
    <property type="entry name" value="IBN_N"/>
    <property type="match status" value="1"/>
</dbReference>
<evidence type="ECO:0000256" key="5">
    <source>
        <dbReference type="ARBA" id="ARBA00022490"/>
    </source>
</evidence>
<dbReference type="Gene3D" id="1.25.10.10">
    <property type="entry name" value="Leucine-rich Repeat Variant"/>
    <property type="match status" value="1"/>
</dbReference>
<dbReference type="SMART" id="SM00913">
    <property type="entry name" value="IBN_N"/>
    <property type="match status" value="1"/>
</dbReference>
<keyword evidence="7" id="KW-0653">Protein transport</keyword>
<protein>
    <recommendedName>
        <fullName evidence="9">Importin N-terminal domain-containing protein</fullName>
    </recommendedName>
</protein>
<keyword evidence="8" id="KW-0539">Nucleus</keyword>
<comment type="subcellular location">
    <subcellularLocation>
        <location evidence="2">Cytoplasm</location>
    </subcellularLocation>
    <subcellularLocation>
        <location evidence="1">Nucleus</location>
    </subcellularLocation>
</comment>
<dbReference type="Pfam" id="PF25574">
    <property type="entry name" value="TPR_IMB1"/>
    <property type="match status" value="1"/>
</dbReference>
<keyword evidence="6" id="KW-0677">Repeat</keyword>
<dbReference type="Pfam" id="PF25780">
    <property type="entry name" value="TPR_IPO5"/>
    <property type="match status" value="1"/>
</dbReference>
<proteinExistence type="inferred from homology"/>
<dbReference type="SUPFAM" id="SSF48371">
    <property type="entry name" value="ARM repeat"/>
    <property type="match status" value="1"/>
</dbReference>
<evidence type="ECO:0000313" key="11">
    <source>
        <dbReference type="Proteomes" id="UP001141806"/>
    </source>
</evidence>
<dbReference type="PROSITE" id="PS50166">
    <property type="entry name" value="IMPORTIN_B_NT"/>
    <property type="match status" value="1"/>
</dbReference>
<dbReference type="GO" id="GO:0005737">
    <property type="term" value="C:cytoplasm"/>
    <property type="evidence" value="ECO:0007669"/>
    <property type="project" value="UniProtKB-SubCell"/>
</dbReference>
<keyword evidence="4" id="KW-0813">Transport</keyword>
<reference evidence="10" key="1">
    <citation type="journal article" date="2023" name="Plant J.">
        <title>The genome of the king protea, Protea cynaroides.</title>
        <authorList>
            <person name="Chang J."/>
            <person name="Duong T.A."/>
            <person name="Schoeman C."/>
            <person name="Ma X."/>
            <person name="Roodt D."/>
            <person name="Barker N."/>
            <person name="Li Z."/>
            <person name="Van de Peer Y."/>
            <person name="Mizrachi E."/>
        </authorList>
    </citation>
    <scope>NUCLEOTIDE SEQUENCE</scope>
    <source>
        <tissue evidence="10">Young leaves</tissue>
    </source>
</reference>
<dbReference type="GO" id="GO:0006606">
    <property type="term" value="P:protein import into nucleus"/>
    <property type="evidence" value="ECO:0007669"/>
    <property type="project" value="InterPro"/>
</dbReference>
<evidence type="ECO:0000256" key="6">
    <source>
        <dbReference type="ARBA" id="ARBA00022737"/>
    </source>
</evidence>
<evidence type="ECO:0000256" key="7">
    <source>
        <dbReference type="ARBA" id="ARBA00022927"/>
    </source>
</evidence>
<dbReference type="FunFam" id="1.25.10.10:FF:000027">
    <property type="entry name" value="Importin subunit beta-1"/>
    <property type="match status" value="1"/>
</dbReference>
<evidence type="ECO:0000256" key="3">
    <source>
        <dbReference type="ARBA" id="ARBA00010907"/>
    </source>
</evidence>
<evidence type="ECO:0000256" key="2">
    <source>
        <dbReference type="ARBA" id="ARBA00004496"/>
    </source>
</evidence>
<comment type="caution">
    <text evidence="10">The sequence shown here is derived from an EMBL/GenBank/DDBJ whole genome shotgun (WGS) entry which is preliminary data.</text>
</comment>
<evidence type="ECO:0000256" key="4">
    <source>
        <dbReference type="ARBA" id="ARBA00022448"/>
    </source>
</evidence>
<dbReference type="AlphaFoldDB" id="A0A9Q0QTA3"/>
<dbReference type="InterPro" id="IPR001494">
    <property type="entry name" value="Importin-beta_N"/>
</dbReference>
<dbReference type="Pfam" id="PF13513">
    <property type="entry name" value="HEAT_EZ"/>
    <property type="match status" value="1"/>
</dbReference>
<dbReference type="Proteomes" id="UP001141806">
    <property type="component" value="Unassembled WGS sequence"/>
</dbReference>
<keyword evidence="5" id="KW-0963">Cytoplasm</keyword>
<dbReference type="PANTHER" id="PTHR10527">
    <property type="entry name" value="IMPORTIN BETA"/>
    <property type="match status" value="1"/>
</dbReference>
<evidence type="ECO:0000313" key="10">
    <source>
        <dbReference type="EMBL" id="KAJ4970934.1"/>
    </source>
</evidence>
<organism evidence="10 11">
    <name type="scientific">Protea cynaroides</name>
    <dbReference type="NCBI Taxonomy" id="273540"/>
    <lineage>
        <taxon>Eukaryota</taxon>
        <taxon>Viridiplantae</taxon>
        <taxon>Streptophyta</taxon>
        <taxon>Embryophyta</taxon>
        <taxon>Tracheophyta</taxon>
        <taxon>Spermatophyta</taxon>
        <taxon>Magnoliopsida</taxon>
        <taxon>Proteales</taxon>
        <taxon>Proteaceae</taxon>
        <taxon>Protea</taxon>
    </lineage>
</organism>
<sequence>MGFVSPCPRIRTSALRNPRFLLQRQAESVVVFLLKFGDKMAMEITQFLLSAQSPDANIRSEAEGNLRQFQEQNLPAFFLSLSVELSNDGKPPESRRLAGIVLKNSLDAKEAPRKEQLVQQWVAMDASVKLQIKDLLLRTLGSSVSEARHTSSQVIAKIASIEIPRKEWPELIAALLNNMTQQDRPATLKQATLETLGYVCEEISDQDLVQDEVNSILTAVVQGMNLAEHSPEVRLAATRALYNALDFAQTNFENEMERNYIMKVLCETTMSKEAEIRQAAFECLVSISSTYYDVLEPYMQTLFELTSNAVNRDEEAIALQAIEFWSSICDEEIELQEYETSENDDAPQNFNFIDKALSSLVPMLLETLLKQEEDQDQDDGVWNLSMAGGTCLGLVSKTVGDAVVPLVMPFVQENIQKADWRSREAATFAFGSILEGPTIDKLSPLVNAAMDFLLNAIKDQNSHVKDTTAWTISRIFELLHAPAGGFSVVSSANIQLVVGTLLESIKDAPNVAEKVCGAIYYLAQGYEDAGTNSSILFPYLPDMISSLLLTADRKDSNDSKLRASAYETLNEVVRCANLAEATHIIAQLLPVIMTRLGQTLELQIVSSDDREKQGDLQALLCGVLQVIIQKLSASDNTKPIILQAADQMMVLFLQVFACRSSTVHEEAMLAIGALAYGTGPEFGKYMPQFYVYLEMGLQNFEEYQVCAISVGVVGDICRALDDKVLPYCDGIMAHLLKDLSNGMLNRSVKPPIFSCFGDIALAIGDQFEKYLPYAIPMMQAASELCAQMDNYDEEMMDYGNQLRRGIFEAYSGILQGFKSSKADLMLPHAPHLLQFIEVVCKDSQREDGVTKAAVAVMGDLADALGPKMKILVKESCSFYAEFLGECLESGDDQLKETATWTQGMIGRVLVS</sequence>
<comment type="similarity">
    <text evidence="3">Belongs to the importin beta family. Importin beta-1 subfamily.</text>
</comment>
<dbReference type="InterPro" id="IPR040122">
    <property type="entry name" value="Importin_beta"/>
</dbReference>
<accession>A0A9Q0QTA3</accession>
<dbReference type="InterPro" id="IPR057672">
    <property type="entry name" value="TPR_IPO4/5"/>
</dbReference>
<feature type="domain" description="Importin N-terminal" evidence="9">
    <location>
        <begin position="62"/>
        <end position="142"/>
    </location>
</feature>